<sequence length="163" mass="18406">MKSGLYRVVAGLLLGILLGAAGTNILIGQQIDKLSLQNKTLQNQLADTQRELQKLKQSSHKQKKKTVISIETYLILTSREGLTDYDELKLKSEANDKVKQWLEPLIGQEVAELDILWIPNILDNREVEANGNLYRLKSHLVVIDEKITVYLKATQIKNEAKVS</sequence>
<proteinExistence type="predicted"/>
<accession>A0A1S6IZ43</accession>
<dbReference type="InterPro" id="IPR058620">
    <property type="entry name" value="YtrI_C"/>
</dbReference>
<gene>
    <name evidence="3" type="ORF">B0537_13745</name>
</gene>
<reference evidence="3 4" key="1">
    <citation type="journal article" date="2016" name="Int. J. Syst. Evol. Microbiol.">
        <title>Desulfotomaculum ferrireducens sp. nov., a moderately thermophilic sulfate-reducing and dissimilatory Fe(III)-reducing bacterium isolated from compost.</title>
        <authorList>
            <person name="Yang G."/>
            <person name="Guo J."/>
            <person name="Zhuang L."/>
            <person name="Yuan Y."/>
            <person name="Zhou S."/>
        </authorList>
    </citation>
    <scope>NUCLEOTIDE SEQUENCE [LARGE SCALE GENOMIC DNA]</scope>
    <source>
        <strain evidence="3 4">GSS09</strain>
    </source>
</reference>
<feature type="domain" description="Sporulation membrane protein YtrI C-terminal" evidence="2">
    <location>
        <begin position="86"/>
        <end position="153"/>
    </location>
</feature>
<dbReference type="RefSeq" id="WP_077715083.1">
    <property type="nucleotide sequence ID" value="NZ_CP019698.1"/>
</dbReference>
<dbReference type="KEGG" id="dfg:B0537_13745"/>
<evidence type="ECO:0000259" key="2">
    <source>
        <dbReference type="Pfam" id="PF26347"/>
    </source>
</evidence>
<dbReference type="EMBL" id="CP019698">
    <property type="protein sequence ID" value="AQS60041.1"/>
    <property type="molecule type" value="Genomic_DNA"/>
</dbReference>
<protein>
    <recommendedName>
        <fullName evidence="2">Sporulation membrane protein YtrI C-terminal domain-containing protein</fullName>
    </recommendedName>
</protein>
<dbReference type="Proteomes" id="UP000189464">
    <property type="component" value="Chromosome"/>
</dbReference>
<dbReference type="OrthoDB" id="1787211at2"/>
<name>A0A1S6IZ43_9FIRM</name>
<dbReference type="Pfam" id="PF26347">
    <property type="entry name" value="YtrI_sporulation"/>
    <property type="match status" value="1"/>
</dbReference>
<feature type="coiled-coil region" evidence="1">
    <location>
        <begin position="31"/>
        <end position="65"/>
    </location>
</feature>
<dbReference type="AlphaFoldDB" id="A0A1S6IZ43"/>
<evidence type="ECO:0000313" key="4">
    <source>
        <dbReference type="Proteomes" id="UP000189464"/>
    </source>
</evidence>
<evidence type="ECO:0000256" key="1">
    <source>
        <dbReference type="SAM" id="Coils"/>
    </source>
</evidence>
<keyword evidence="4" id="KW-1185">Reference proteome</keyword>
<dbReference type="STRING" id="1833852.B0537_13745"/>
<keyword evidence="1" id="KW-0175">Coiled coil</keyword>
<evidence type="ECO:0000313" key="3">
    <source>
        <dbReference type="EMBL" id="AQS60041.1"/>
    </source>
</evidence>
<organism evidence="3 4">
    <name type="scientific">Desulforamulus ferrireducens</name>
    <dbReference type="NCBI Taxonomy" id="1833852"/>
    <lineage>
        <taxon>Bacteria</taxon>
        <taxon>Bacillati</taxon>
        <taxon>Bacillota</taxon>
        <taxon>Clostridia</taxon>
        <taxon>Eubacteriales</taxon>
        <taxon>Peptococcaceae</taxon>
        <taxon>Desulforamulus</taxon>
    </lineage>
</organism>